<name>A0AAN6G8V4_9BASI</name>
<proteinExistence type="predicted"/>
<dbReference type="InterPro" id="IPR011990">
    <property type="entry name" value="TPR-like_helical_dom_sf"/>
</dbReference>
<reference evidence="2" key="1">
    <citation type="journal article" date="2023" name="PhytoFront">
        <title>Draft Genome Resources of Seven Strains of Tilletia horrida, Causal Agent of Kernel Smut of Rice.</title>
        <authorList>
            <person name="Khanal S."/>
            <person name="Antony Babu S."/>
            <person name="Zhou X.G."/>
        </authorList>
    </citation>
    <scope>NUCLEOTIDE SEQUENCE</scope>
    <source>
        <strain evidence="2">TX3</strain>
    </source>
</reference>
<gene>
    <name evidence="2" type="ORF">OC842_004872</name>
</gene>
<evidence type="ECO:0000313" key="3">
    <source>
        <dbReference type="Proteomes" id="UP001176521"/>
    </source>
</evidence>
<evidence type="ECO:0000313" key="2">
    <source>
        <dbReference type="EMBL" id="KAK0527457.1"/>
    </source>
</evidence>
<feature type="compositionally biased region" description="Basic and acidic residues" evidence="1">
    <location>
        <begin position="71"/>
        <end position="83"/>
    </location>
</feature>
<evidence type="ECO:0000256" key="1">
    <source>
        <dbReference type="SAM" id="MobiDB-lite"/>
    </source>
</evidence>
<dbReference type="EMBL" id="JAPDMQ010000310">
    <property type="protein sequence ID" value="KAK0527457.1"/>
    <property type="molecule type" value="Genomic_DNA"/>
</dbReference>
<dbReference type="AlphaFoldDB" id="A0AAN6G8V4"/>
<feature type="compositionally biased region" description="Low complexity" evidence="1">
    <location>
        <begin position="11"/>
        <end position="34"/>
    </location>
</feature>
<organism evidence="2 3">
    <name type="scientific">Tilletia horrida</name>
    <dbReference type="NCBI Taxonomy" id="155126"/>
    <lineage>
        <taxon>Eukaryota</taxon>
        <taxon>Fungi</taxon>
        <taxon>Dikarya</taxon>
        <taxon>Basidiomycota</taxon>
        <taxon>Ustilaginomycotina</taxon>
        <taxon>Exobasidiomycetes</taxon>
        <taxon>Tilletiales</taxon>
        <taxon>Tilletiaceae</taxon>
        <taxon>Tilletia</taxon>
    </lineage>
</organism>
<dbReference type="Gene3D" id="1.25.40.10">
    <property type="entry name" value="Tetratricopeptide repeat domain"/>
    <property type="match status" value="1"/>
</dbReference>
<keyword evidence="3" id="KW-1185">Reference proteome</keyword>
<dbReference type="Proteomes" id="UP001176521">
    <property type="component" value="Unassembled WGS sequence"/>
</dbReference>
<protein>
    <submittedName>
        <fullName evidence="2">Uncharacterized protein</fullName>
    </submittedName>
</protein>
<dbReference type="SUPFAM" id="SSF48452">
    <property type="entry name" value="TPR-like"/>
    <property type="match status" value="1"/>
</dbReference>
<sequence>MPFERGFLNRAAAKAGDSAPSAASTASPSAAEPSSRNDGARADVTMADLSPAGWDSFLGGVLGHDDDGDGNSDKWYNEDGYEKPEEDDEERGTGSKAGPAVNEVFESRPMLLDHGSCSEDELESGHTVAPWDSASFDASPSFVVAFDATVAICPAASDDVRQCVEVLRATAMTAVRSLRTSKLEIEGICQRALRILQAVVGFESKRYARNEPVTPSAALLRALYQGTKELHGVVKKHARCSLVKRNLGAWAFGEDLDIRREVFDHIAQQLEPIIRKRPPGHSSTKDDLAEVWKAVLSSHAHSGFCDDARIAAHNKAIKITSHEAKAQDLLLLYPLIRGSCILSTRTSEDRQVSEADWRADGNALPEQLEPTGYSTTPEQQQIASGWLAHVVAFDTALSRLQIATEEEVRQFVQHAIATVRMFGHANRHTAVWHFEEDSTEVQAFIVALVNLALYEEAITFAELAAMHLREQLDATSTEETRLRFVNGLATLSFVQAKGAQPLRAYHAAEAAKRILQPIFAQEPTKHAGLMGRLCYLSYYALKMLFNKALDDRAKRELCKAIEQYEVALEAEPDSVEVKLELATALRSSLVRNGDKPKRERIVELYRQLTSARPLLFQQELATVLASETRNLANADQLLQEAATMAAGLSTFRSKMVYETIALAYRHRAEEQAEAHKVREAIATLKTEAGYAKKGRYPLLAKPDILFQTARLQFRLERYGEALENVEQAAKIWMSDSWVPDDVRSRCEYIDASARVMRGDLWGAEVVLERSVSAMRASPLDPCSVGVYIPAEDPDYALALAELGVVQCARARSMPSSSSAVELREAGLRNGREAVRLAEQAGYYRIPEGEEQTPTREVYSSQMSVAELEAQCARLHLLYGFSLLRVGGRLAEAAEQMDNCLALLCGAKDELDAPAEGSWADPVFKMAMKCKARILRDQGEIREADILEQSVKLWPLPRYLSYLAPFRG</sequence>
<comment type="caution">
    <text evidence="2">The sequence shown here is derived from an EMBL/GenBank/DDBJ whole genome shotgun (WGS) entry which is preliminary data.</text>
</comment>
<accession>A0AAN6G8V4</accession>
<feature type="region of interest" description="Disordered" evidence="1">
    <location>
        <begin position="1"/>
        <end position="104"/>
    </location>
</feature>